<evidence type="ECO:0000256" key="1">
    <source>
        <dbReference type="ARBA" id="ARBA00004401"/>
    </source>
</evidence>
<evidence type="ECO:0000256" key="8">
    <source>
        <dbReference type="ARBA" id="ARBA00024235"/>
    </source>
</evidence>
<dbReference type="GO" id="GO:0005886">
    <property type="term" value="C:plasma membrane"/>
    <property type="evidence" value="ECO:0007669"/>
    <property type="project" value="UniProtKB-SubCell"/>
</dbReference>
<keyword evidence="11" id="KW-1185">Reference proteome</keyword>
<sequence>MATQLDLEEQEQLDQLKAFWKKYGNAITWVLIAVLAAFAAYTFWENRQREQAAKAGVLYDELDRAARAGDVEKAARVFGDLKSNFPGTGFAQQGALLAAKVQVEKAQPDAAVATLTWAAENAAEAEYKTVARLRLAGVLLDQKKPDEALKQLAGADAPSFAGLVADRRGDILAAQGKADEAKAAYQQAWKALDAKLEYRRLVEAKLTALGAAPEAEEKAKATS</sequence>
<dbReference type="RefSeq" id="WP_085750999.1">
    <property type="nucleotide sequence ID" value="NZ_BSPR01000007.1"/>
</dbReference>
<evidence type="ECO:0000256" key="7">
    <source>
        <dbReference type="ARBA" id="ARBA00024197"/>
    </source>
</evidence>
<evidence type="ECO:0000313" key="11">
    <source>
        <dbReference type="Proteomes" id="UP000193427"/>
    </source>
</evidence>
<dbReference type="Pfam" id="PF09976">
    <property type="entry name" value="TPR_21"/>
    <property type="match status" value="1"/>
</dbReference>
<dbReference type="PANTHER" id="PTHR38035">
    <property type="entry name" value="UPF0070 PROTEIN YFGM"/>
    <property type="match status" value="1"/>
</dbReference>
<dbReference type="InterPro" id="IPR011990">
    <property type="entry name" value="TPR-like_helical_dom_sf"/>
</dbReference>
<keyword evidence="4" id="KW-1133">Transmembrane helix</keyword>
<organism evidence="10 11">
    <name type="scientific">Piscinibacter gummiphilus</name>
    <dbReference type="NCBI Taxonomy" id="946333"/>
    <lineage>
        <taxon>Bacteria</taxon>
        <taxon>Pseudomonadati</taxon>
        <taxon>Pseudomonadota</taxon>
        <taxon>Betaproteobacteria</taxon>
        <taxon>Burkholderiales</taxon>
        <taxon>Sphaerotilaceae</taxon>
        <taxon>Piscinibacter</taxon>
    </lineage>
</organism>
<evidence type="ECO:0000259" key="9">
    <source>
        <dbReference type="Pfam" id="PF09976"/>
    </source>
</evidence>
<keyword evidence="5" id="KW-0472">Membrane</keyword>
<keyword evidence="6" id="KW-0143">Chaperone</keyword>
<dbReference type="PANTHER" id="PTHR38035:SF1">
    <property type="entry name" value="ANCILLARY SECYEG TRANSLOCON SUBUNIT"/>
    <property type="match status" value="1"/>
</dbReference>
<dbReference type="Proteomes" id="UP000193427">
    <property type="component" value="Chromosome"/>
</dbReference>
<protein>
    <recommendedName>
        <fullName evidence="8">Ancillary SecYEG translocon subunit</fullName>
    </recommendedName>
</protein>
<evidence type="ECO:0000256" key="5">
    <source>
        <dbReference type="ARBA" id="ARBA00023136"/>
    </source>
</evidence>
<dbReference type="PIRSF" id="PIRSF006170">
    <property type="entry name" value="YfgM"/>
    <property type="match status" value="1"/>
</dbReference>
<dbReference type="KEGG" id="rgu:A4W93_12895"/>
<dbReference type="Gene3D" id="1.25.40.10">
    <property type="entry name" value="Tetratricopeptide repeat domain"/>
    <property type="match status" value="1"/>
</dbReference>
<evidence type="ECO:0000256" key="3">
    <source>
        <dbReference type="ARBA" id="ARBA00022692"/>
    </source>
</evidence>
<dbReference type="AlphaFoldDB" id="A0A1W6L934"/>
<evidence type="ECO:0000256" key="6">
    <source>
        <dbReference type="ARBA" id="ARBA00023186"/>
    </source>
</evidence>
<evidence type="ECO:0000256" key="2">
    <source>
        <dbReference type="ARBA" id="ARBA00022475"/>
    </source>
</evidence>
<feature type="domain" description="Ancillary SecYEG translocon subunit/Cell division coordinator CpoB TPR" evidence="9">
    <location>
        <begin position="17"/>
        <end position="210"/>
    </location>
</feature>
<dbReference type="InterPro" id="IPR026039">
    <property type="entry name" value="YfgM"/>
</dbReference>
<dbReference type="InterPro" id="IPR018704">
    <property type="entry name" value="SecYEG/CpoB_TPR"/>
</dbReference>
<evidence type="ECO:0000313" key="10">
    <source>
        <dbReference type="EMBL" id="ARN20720.1"/>
    </source>
</evidence>
<comment type="subcellular location">
    <subcellularLocation>
        <location evidence="1">Cell membrane</location>
        <topology evidence="1">Single-pass type II membrane protein</topology>
    </subcellularLocation>
</comment>
<evidence type="ECO:0000256" key="4">
    <source>
        <dbReference type="ARBA" id="ARBA00022989"/>
    </source>
</evidence>
<dbReference type="OrthoDB" id="8521102at2"/>
<name>A0A1W6L934_9BURK</name>
<reference evidence="10 11" key="1">
    <citation type="submission" date="2016-04" db="EMBL/GenBank/DDBJ databases">
        <title>Complete genome sequence of natural rubber-degrading, novel Gram-negative bacterium, Rhizobacter gummiphilus strain NS21.</title>
        <authorList>
            <person name="Tabata M."/>
            <person name="Kasai D."/>
            <person name="Fukuda M."/>
        </authorList>
    </citation>
    <scope>NUCLEOTIDE SEQUENCE [LARGE SCALE GENOMIC DNA]</scope>
    <source>
        <strain evidence="10 11">NS21</strain>
    </source>
</reference>
<comment type="similarity">
    <text evidence="7">Belongs to the YfgM family.</text>
</comment>
<proteinExistence type="inferred from homology"/>
<dbReference type="SUPFAM" id="SSF48452">
    <property type="entry name" value="TPR-like"/>
    <property type="match status" value="1"/>
</dbReference>
<dbReference type="STRING" id="946333.A4W93_12895"/>
<gene>
    <name evidence="10" type="ORF">A4W93_12895</name>
</gene>
<keyword evidence="2" id="KW-1003">Cell membrane</keyword>
<keyword evidence="3" id="KW-0812">Transmembrane</keyword>
<accession>A0A1W6L934</accession>
<dbReference type="GO" id="GO:0044877">
    <property type="term" value="F:protein-containing complex binding"/>
    <property type="evidence" value="ECO:0007669"/>
    <property type="project" value="InterPro"/>
</dbReference>
<dbReference type="EMBL" id="CP015118">
    <property type="protein sequence ID" value="ARN20720.1"/>
    <property type="molecule type" value="Genomic_DNA"/>
</dbReference>